<organism evidence="1 2">
    <name type="scientific">Rangifer tarandus platyrhynchus</name>
    <name type="common">Svalbard reindeer</name>
    <dbReference type="NCBI Taxonomy" id="3082113"/>
    <lineage>
        <taxon>Eukaryota</taxon>
        <taxon>Metazoa</taxon>
        <taxon>Chordata</taxon>
        <taxon>Craniata</taxon>
        <taxon>Vertebrata</taxon>
        <taxon>Euteleostomi</taxon>
        <taxon>Mammalia</taxon>
        <taxon>Eutheria</taxon>
        <taxon>Laurasiatheria</taxon>
        <taxon>Artiodactyla</taxon>
        <taxon>Ruminantia</taxon>
        <taxon>Pecora</taxon>
        <taxon>Cervidae</taxon>
        <taxon>Odocoileinae</taxon>
        <taxon>Rangifer</taxon>
    </lineage>
</organism>
<proteinExistence type="predicted"/>
<evidence type="ECO:0000313" key="2">
    <source>
        <dbReference type="Proteomes" id="UP001162501"/>
    </source>
</evidence>
<dbReference type="Proteomes" id="UP001162501">
    <property type="component" value="Chromosome 16"/>
</dbReference>
<reference evidence="1" key="2">
    <citation type="submission" date="2025-03" db="EMBL/GenBank/DDBJ databases">
        <authorList>
            <consortium name="ELIXIR-Norway"/>
            <consortium name="Elixir Norway"/>
        </authorList>
    </citation>
    <scope>NUCLEOTIDE SEQUENCE</scope>
</reference>
<sequence length="170" mass="17559">MQLAAGRRLRVMPAPPAPPPPGPRPGPPSPRGAAAERARVGPPSSFSPLAAALQAPPLGGHATPPSARNQSEPGPAPRFAPTPKSGPAGFPPPGRHPAPATLRPSPAPSLALPRALKGPFRVMTWGLCQRGVPGRRPTGEGHSSWVCLRNNCPSSQSVVIRADPQLCRRS</sequence>
<gene>
    <name evidence="1" type="ORF">MRATA1EN22A_LOCUS7078</name>
</gene>
<dbReference type="EMBL" id="OX596100">
    <property type="protein sequence ID" value="CAM9759938.1"/>
    <property type="molecule type" value="Genomic_DNA"/>
</dbReference>
<reference evidence="1" key="1">
    <citation type="submission" date="2023-05" db="EMBL/GenBank/DDBJ databases">
        <authorList>
            <consortium name="ELIXIR-Norway"/>
        </authorList>
    </citation>
    <scope>NUCLEOTIDE SEQUENCE</scope>
</reference>
<protein>
    <submittedName>
        <fullName evidence="1">Uncharacterized protein</fullName>
    </submittedName>
</protein>
<evidence type="ECO:0000313" key="1">
    <source>
        <dbReference type="EMBL" id="CAM9759938.1"/>
    </source>
</evidence>
<name>A0AC59YJM7_RANTA</name>
<accession>A0AC59YJM7</accession>